<dbReference type="EMBL" id="JAIFRP010003446">
    <property type="protein sequence ID" value="KAK2577648.1"/>
    <property type="molecule type" value="Genomic_DNA"/>
</dbReference>
<keyword evidence="3" id="KW-1185">Reference proteome</keyword>
<comment type="caution">
    <text evidence="2">The sequence shown here is derived from an EMBL/GenBank/DDBJ whole genome shotgun (WGS) entry which is preliminary data.</text>
</comment>
<reference evidence="2" key="1">
    <citation type="submission" date="2021-08" db="EMBL/GenBank/DDBJ databases">
        <authorList>
            <person name="Misof B."/>
            <person name="Oliver O."/>
            <person name="Podsiadlowski L."/>
            <person name="Donath A."/>
            <person name="Peters R."/>
            <person name="Mayer C."/>
            <person name="Rust J."/>
            <person name="Gunkel S."/>
            <person name="Lesny P."/>
            <person name="Martin S."/>
            <person name="Oeyen J.P."/>
            <person name="Petersen M."/>
            <person name="Panagiotis P."/>
            <person name="Wilbrandt J."/>
            <person name="Tanja T."/>
        </authorList>
    </citation>
    <scope>NUCLEOTIDE SEQUENCE</scope>
    <source>
        <strain evidence="2">GBR_01_08_01A</strain>
        <tissue evidence="2">Thorax + abdomen</tissue>
    </source>
</reference>
<organism evidence="2 3">
    <name type="scientific">Odynerus spinipes</name>
    <dbReference type="NCBI Taxonomy" id="1348599"/>
    <lineage>
        <taxon>Eukaryota</taxon>
        <taxon>Metazoa</taxon>
        <taxon>Ecdysozoa</taxon>
        <taxon>Arthropoda</taxon>
        <taxon>Hexapoda</taxon>
        <taxon>Insecta</taxon>
        <taxon>Pterygota</taxon>
        <taxon>Neoptera</taxon>
        <taxon>Endopterygota</taxon>
        <taxon>Hymenoptera</taxon>
        <taxon>Apocrita</taxon>
        <taxon>Aculeata</taxon>
        <taxon>Vespoidea</taxon>
        <taxon>Vespidae</taxon>
        <taxon>Eumeninae</taxon>
        <taxon>Odynerus</taxon>
    </lineage>
</organism>
<dbReference type="Proteomes" id="UP001258017">
    <property type="component" value="Unassembled WGS sequence"/>
</dbReference>
<dbReference type="GO" id="GO:0005886">
    <property type="term" value="C:plasma membrane"/>
    <property type="evidence" value="ECO:0007669"/>
    <property type="project" value="TreeGrafter"/>
</dbReference>
<dbReference type="PANTHER" id="PTHR24372">
    <property type="entry name" value="GLYCOPROTEIN HORMONE RECEPTOR"/>
    <property type="match status" value="1"/>
</dbReference>
<dbReference type="GO" id="GO:0009755">
    <property type="term" value="P:hormone-mediated signaling pathway"/>
    <property type="evidence" value="ECO:0007669"/>
    <property type="project" value="TreeGrafter"/>
</dbReference>
<keyword evidence="1" id="KW-0812">Transmembrane</keyword>
<dbReference type="PANTHER" id="PTHR24372:SF80">
    <property type="entry name" value="FI21465P1-RELATED"/>
    <property type="match status" value="1"/>
</dbReference>
<name>A0AAD9RDD0_9HYME</name>
<dbReference type="GO" id="GO:0007189">
    <property type="term" value="P:adenylate cyclase-activating G protein-coupled receptor signaling pathway"/>
    <property type="evidence" value="ECO:0007669"/>
    <property type="project" value="TreeGrafter"/>
</dbReference>
<accession>A0AAD9RDD0</accession>
<feature type="transmembrane region" description="Helical" evidence="1">
    <location>
        <begin position="70"/>
        <end position="88"/>
    </location>
</feature>
<protein>
    <submittedName>
        <fullName evidence="2">Uncharacterized protein</fullName>
    </submittedName>
</protein>
<evidence type="ECO:0000256" key="1">
    <source>
        <dbReference type="SAM" id="Phobius"/>
    </source>
</evidence>
<keyword evidence="1" id="KW-0472">Membrane</keyword>
<sequence length="109" mass="12310">MKNLQSLGVQEINMDNLEKDSFNLFKNLDFIYFKKFHYCMTYAPKVQKCTPASDGLSSLSHLLGTSMLKGAVWGISCVTFIGNALVLWERFTAKDENRVLSILIRNLAG</sequence>
<gene>
    <name evidence="2" type="ORF">KPH14_000737</name>
</gene>
<reference evidence="2" key="2">
    <citation type="journal article" date="2023" name="Commun. Biol.">
        <title>Intrasexual cuticular hydrocarbon dimorphism in a wasp sheds light on hydrocarbon biosynthesis genes in Hymenoptera.</title>
        <authorList>
            <person name="Moris V.C."/>
            <person name="Podsiadlowski L."/>
            <person name="Martin S."/>
            <person name="Oeyen J.P."/>
            <person name="Donath A."/>
            <person name="Petersen M."/>
            <person name="Wilbrandt J."/>
            <person name="Misof B."/>
            <person name="Liedtke D."/>
            <person name="Thamm M."/>
            <person name="Scheiner R."/>
            <person name="Schmitt T."/>
            <person name="Niehuis O."/>
        </authorList>
    </citation>
    <scope>NUCLEOTIDE SEQUENCE</scope>
    <source>
        <strain evidence="2">GBR_01_08_01A</strain>
    </source>
</reference>
<proteinExistence type="predicted"/>
<dbReference type="GO" id="GO:0008528">
    <property type="term" value="F:G protein-coupled peptide receptor activity"/>
    <property type="evidence" value="ECO:0007669"/>
    <property type="project" value="TreeGrafter"/>
</dbReference>
<dbReference type="AlphaFoldDB" id="A0AAD9RDD0"/>
<evidence type="ECO:0000313" key="2">
    <source>
        <dbReference type="EMBL" id="KAK2577648.1"/>
    </source>
</evidence>
<keyword evidence="1" id="KW-1133">Transmembrane helix</keyword>
<evidence type="ECO:0000313" key="3">
    <source>
        <dbReference type="Proteomes" id="UP001258017"/>
    </source>
</evidence>